<evidence type="ECO:0000313" key="2">
    <source>
        <dbReference type="Proteomes" id="UP001295444"/>
    </source>
</evidence>
<feature type="non-terminal residue" evidence="1">
    <location>
        <position position="1"/>
    </location>
</feature>
<reference evidence="1" key="1">
    <citation type="submission" date="2022-03" db="EMBL/GenBank/DDBJ databases">
        <authorList>
            <person name="Alioto T."/>
            <person name="Alioto T."/>
            <person name="Gomez Garrido J."/>
        </authorList>
    </citation>
    <scope>NUCLEOTIDE SEQUENCE</scope>
</reference>
<name>A0AAD1VN11_PELCU</name>
<evidence type="ECO:0000313" key="1">
    <source>
        <dbReference type="EMBL" id="CAH2222570.1"/>
    </source>
</evidence>
<gene>
    <name evidence="1" type="ORF">PECUL_23A015979</name>
</gene>
<protein>
    <submittedName>
        <fullName evidence="1">Uncharacterized protein</fullName>
    </submittedName>
</protein>
<organism evidence="1 2">
    <name type="scientific">Pelobates cultripes</name>
    <name type="common">Western spadefoot toad</name>
    <dbReference type="NCBI Taxonomy" id="61616"/>
    <lineage>
        <taxon>Eukaryota</taxon>
        <taxon>Metazoa</taxon>
        <taxon>Chordata</taxon>
        <taxon>Craniata</taxon>
        <taxon>Vertebrata</taxon>
        <taxon>Euteleostomi</taxon>
        <taxon>Amphibia</taxon>
        <taxon>Batrachia</taxon>
        <taxon>Anura</taxon>
        <taxon>Pelobatoidea</taxon>
        <taxon>Pelobatidae</taxon>
        <taxon>Pelobates</taxon>
    </lineage>
</organism>
<proteinExistence type="predicted"/>
<dbReference type="EMBL" id="OW240912">
    <property type="protein sequence ID" value="CAH2222570.1"/>
    <property type="molecule type" value="Genomic_DNA"/>
</dbReference>
<dbReference type="AlphaFoldDB" id="A0AAD1VN11"/>
<sequence>TTHHGAFEKQRTLQVGCPATTPDTLWFRDFKHLGRLRDSWNTAAAGAVSYYKGHTNHTASALTH</sequence>
<dbReference type="Proteomes" id="UP001295444">
    <property type="component" value="Chromosome 01"/>
</dbReference>
<feature type="non-terminal residue" evidence="1">
    <location>
        <position position="64"/>
    </location>
</feature>
<accession>A0AAD1VN11</accession>
<keyword evidence="2" id="KW-1185">Reference proteome</keyword>